<gene>
    <name evidence="1" type="ORF">GCM10011400_27070</name>
</gene>
<reference evidence="2" key="1">
    <citation type="journal article" date="2019" name="Int. J. Syst. Evol. Microbiol.">
        <title>The Global Catalogue of Microorganisms (GCM) 10K type strain sequencing project: providing services to taxonomists for standard genome sequencing and annotation.</title>
        <authorList>
            <consortium name="The Broad Institute Genomics Platform"/>
            <consortium name="The Broad Institute Genome Sequencing Center for Infectious Disease"/>
            <person name="Wu L."/>
            <person name="Ma J."/>
        </authorList>
    </citation>
    <scope>NUCLEOTIDE SEQUENCE [LARGE SCALE GENOMIC DNA]</scope>
    <source>
        <strain evidence="2">CGMCC 1.15103</strain>
    </source>
</reference>
<evidence type="ECO:0000313" key="2">
    <source>
        <dbReference type="Proteomes" id="UP000602004"/>
    </source>
</evidence>
<name>A0ABQ1MH89_9BURK</name>
<accession>A0ABQ1MH89</accession>
<sequence>MHLQTGYAMYTSTFIFATKQLDDRFYRLDETIARAAKAIPGYLGEEAWENASTGLTSNVYYWASLDALQALMQHPAHLEAKAAQANWLDGYQVIISEVLRTYGDAGFAHPAAVHQRPDAPSAEAVSPAP</sequence>
<dbReference type="SUPFAM" id="SSF54909">
    <property type="entry name" value="Dimeric alpha+beta barrel"/>
    <property type="match status" value="1"/>
</dbReference>
<proteinExistence type="predicted"/>
<dbReference type="EMBL" id="BMHL01000004">
    <property type="protein sequence ID" value="GGC38971.1"/>
    <property type="molecule type" value="Genomic_DNA"/>
</dbReference>
<dbReference type="InterPro" id="IPR011008">
    <property type="entry name" value="Dimeric_a/b-barrel"/>
</dbReference>
<protein>
    <recommendedName>
        <fullName evidence="3">Antibiotic biosynthesis monooxygenase</fullName>
    </recommendedName>
</protein>
<dbReference type="Gene3D" id="3.30.70.100">
    <property type="match status" value="1"/>
</dbReference>
<evidence type="ECO:0000313" key="1">
    <source>
        <dbReference type="EMBL" id="GGC38971.1"/>
    </source>
</evidence>
<keyword evidence="2" id="KW-1185">Reference proteome</keyword>
<organism evidence="1 2">
    <name type="scientific">Paraburkholderia caffeinilytica</name>
    <dbReference type="NCBI Taxonomy" id="1761016"/>
    <lineage>
        <taxon>Bacteria</taxon>
        <taxon>Pseudomonadati</taxon>
        <taxon>Pseudomonadota</taxon>
        <taxon>Betaproteobacteria</taxon>
        <taxon>Burkholderiales</taxon>
        <taxon>Burkholderiaceae</taxon>
        <taxon>Paraburkholderia</taxon>
    </lineage>
</organism>
<comment type="caution">
    <text evidence="1">The sequence shown here is derived from an EMBL/GenBank/DDBJ whole genome shotgun (WGS) entry which is preliminary data.</text>
</comment>
<dbReference type="Proteomes" id="UP000602004">
    <property type="component" value="Unassembled WGS sequence"/>
</dbReference>
<evidence type="ECO:0008006" key="3">
    <source>
        <dbReference type="Google" id="ProtNLM"/>
    </source>
</evidence>